<gene>
    <name evidence="2" type="ordered locus">B5T_00398</name>
</gene>
<feature type="region of interest" description="Disordered" evidence="1">
    <location>
        <begin position="35"/>
        <end position="64"/>
    </location>
</feature>
<accession>K0C7Z5</accession>
<reference evidence="2 3" key="1">
    <citation type="journal article" date="2012" name="J. Bacteriol.">
        <title>Complete genome sequence of Alcanivorax dieselolei type strain B5.</title>
        <authorList>
            <person name="Lai Q."/>
            <person name="Li W."/>
            <person name="Shao Z."/>
        </authorList>
    </citation>
    <scope>NUCLEOTIDE SEQUENCE [LARGE SCALE GENOMIC DNA]</scope>
    <source>
        <strain evidence="3">DSM 16502 / CGMCC 1.3690 / B-5</strain>
    </source>
</reference>
<proteinExistence type="predicted"/>
<evidence type="ECO:0000256" key="1">
    <source>
        <dbReference type="SAM" id="MobiDB-lite"/>
    </source>
</evidence>
<dbReference type="EMBL" id="CP003466">
    <property type="protein sequence ID" value="AFT68683.1"/>
    <property type="molecule type" value="Genomic_DNA"/>
</dbReference>
<name>K0C7Z5_ALCDB</name>
<dbReference type="PATRIC" id="fig|930169.3.peg.382"/>
<organism evidence="2 3">
    <name type="scientific">Alcanivorax dieselolei (strain DSM 16502 / CGMCC 1.3690 / MCCC 1A00001 / B-5)</name>
    <name type="common">Alloalcanivorax dieselolei</name>
    <dbReference type="NCBI Taxonomy" id="930169"/>
    <lineage>
        <taxon>Bacteria</taxon>
        <taxon>Pseudomonadati</taxon>
        <taxon>Pseudomonadota</taxon>
        <taxon>Gammaproteobacteria</taxon>
        <taxon>Oceanospirillales</taxon>
        <taxon>Alcanivoracaceae</taxon>
        <taxon>Alloalcanivorax</taxon>
    </lineage>
</organism>
<keyword evidence="3" id="KW-1185">Reference proteome</keyword>
<dbReference type="AlphaFoldDB" id="K0C7Z5"/>
<evidence type="ECO:0000313" key="2">
    <source>
        <dbReference type="EMBL" id="AFT68683.1"/>
    </source>
</evidence>
<evidence type="ECO:0000313" key="3">
    <source>
        <dbReference type="Proteomes" id="UP000006286"/>
    </source>
</evidence>
<dbReference type="Proteomes" id="UP000006286">
    <property type="component" value="Chromosome"/>
</dbReference>
<protein>
    <submittedName>
        <fullName evidence="2">Uncharacterized protein</fullName>
    </submittedName>
</protein>
<sequence length="119" mass="13722">MSSSGLPKTLVDPVHQGFFVMAWWKTRQENDMKKMRKPMRNPAACNPLMRKGGPHQPGRQTVRPRLDWRDVLEDYDDWQQEEENKEGPDGPSFVGTSFFGTSFFGVSYFGLWQTALPLL</sequence>
<dbReference type="KEGG" id="adi:B5T_00398"/>
<dbReference type="HOGENOM" id="CLU_2056382_0_0_6"/>